<organism evidence="1 2">
    <name type="scientific">Marinobacter segnicrescens</name>
    <dbReference type="NCBI Taxonomy" id="430453"/>
    <lineage>
        <taxon>Bacteria</taxon>
        <taxon>Pseudomonadati</taxon>
        <taxon>Pseudomonadota</taxon>
        <taxon>Gammaproteobacteria</taxon>
        <taxon>Pseudomonadales</taxon>
        <taxon>Marinobacteraceae</taxon>
        <taxon>Marinobacter</taxon>
    </lineage>
</organism>
<gene>
    <name evidence="1" type="ORF">SAMN04487962_10418</name>
</gene>
<reference evidence="2" key="1">
    <citation type="submission" date="2016-10" db="EMBL/GenBank/DDBJ databases">
        <authorList>
            <person name="Varghese N."/>
            <person name="Submissions S."/>
        </authorList>
    </citation>
    <scope>NUCLEOTIDE SEQUENCE [LARGE SCALE GENOMIC DNA]</scope>
    <source>
        <strain evidence="2">CGMCC 1.6489</strain>
    </source>
</reference>
<dbReference type="Proteomes" id="UP000198762">
    <property type="component" value="Unassembled WGS sequence"/>
</dbReference>
<sequence length="96" mass="10726">MPMAKFVDHSLVLTNVQNDAAAQIDDVGNWINRTMLPFVKRVDHTFGHLGQARGRDFRVSILLAGGHDFPAAQALGVKRQDLVVNLVRRVCLMKMD</sequence>
<protein>
    <submittedName>
        <fullName evidence="1">Uncharacterized protein</fullName>
    </submittedName>
</protein>
<dbReference type="AlphaFoldDB" id="A0A1I0BJ42"/>
<proteinExistence type="predicted"/>
<accession>A0A1I0BJ42</accession>
<keyword evidence="2" id="KW-1185">Reference proteome</keyword>
<evidence type="ECO:0000313" key="2">
    <source>
        <dbReference type="Proteomes" id="UP000198762"/>
    </source>
</evidence>
<evidence type="ECO:0000313" key="1">
    <source>
        <dbReference type="EMBL" id="SET06258.1"/>
    </source>
</evidence>
<dbReference type="EMBL" id="FOHZ01000004">
    <property type="protein sequence ID" value="SET06258.1"/>
    <property type="molecule type" value="Genomic_DNA"/>
</dbReference>
<name>A0A1I0BJ42_9GAMM</name>